<dbReference type="PANTHER" id="PTHR46551:SF1">
    <property type="entry name" value="SAP DOMAIN-CONTAINING RIBONUCLEOPROTEIN"/>
    <property type="match status" value="1"/>
</dbReference>
<dbReference type="eggNOG" id="ENOG502SCI5">
    <property type="taxonomic scope" value="Eukaryota"/>
</dbReference>
<dbReference type="Proteomes" id="UP000016933">
    <property type="component" value="Unassembled WGS sequence"/>
</dbReference>
<feature type="compositionally biased region" description="Basic and acidic residues" evidence="3">
    <location>
        <begin position="184"/>
        <end position="199"/>
    </location>
</feature>
<gene>
    <name evidence="5" type="ORF">DOTSEDRAFT_67646</name>
</gene>
<feature type="compositionally biased region" description="Low complexity" evidence="3">
    <location>
        <begin position="65"/>
        <end position="82"/>
    </location>
</feature>
<reference evidence="5 6" key="2">
    <citation type="journal article" date="2012" name="PLoS Pathog.">
        <title>Diverse lifestyles and strategies of plant pathogenesis encoded in the genomes of eighteen Dothideomycetes fungi.</title>
        <authorList>
            <person name="Ohm R.A."/>
            <person name="Feau N."/>
            <person name="Henrissat B."/>
            <person name="Schoch C.L."/>
            <person name="Horwitz B.A."/>
            <person name="Barry K.W."/>
            <person name="Condon B.J."/>
            <person name="Copeland A.C."/>
            <person name="Dhillon B."/>
            <person name="Glaser F."/>
            <person name="Hesse C.N."/>
            <person name="Kosti I."/>
            <person name="LaButti K."/>
            <person name="Lindquist E.A."/>
            <person name="Lucas S."/>
            <person name="Salamov A.A."/>
            <person name="Bradshaw R.E."/>
            <person name="Ciuffetti L."/>
            <person name="Hamelin R.C."/>
            <person name="Kema G.H.J."/>
            <person name="Lawrence C."/>
            <person name="Scott J.A."/>
            <person name="Spatafora J.W."/>
            <person name="Turgeon B.G."/>
            <person name="de Wit P.J.G.M."/>
            <person name="Zhong S."/>
            <person name="Goodwin S.B."/>
            <person name="Grigoriev I.V."/>
        </authorList>
    </citation>
    <scope>NUCLEOTIDE SEQUENCE [LARGE SCALE GENOMIC DNA]</scope>
    <source>
        <strain evidence="6">NZE10 / CBS 128990</strain>
    </source>
</reference>
<feature type="region of interest" description="Disordered" evidence="3">
    <location>
        <begin position="167"/>
        <end position="253"/>
    </location>
</feature>
<reference evidence="6" key="1">
    <citation type="journal article" date="2012" name="PLoS Genet.">
        <title>The genomes of the fungal plant pathogens Cladosporium fulvum and Dothistroma septosporum reveal adaptation to different hosts and lifestyles but also signatures of common ancestry.</title>
        <authorList>
            <person name="de Wit P.J.G.M."/>
            <person name="van der Burgt A."/>
            <person name="Oekmen B."/>
            <person name="Stergiopoulos I."/>
            <person name="Abd-Elsalam K.A."/>
            <person name="Aerts A.L."/>
            <person name="Bahkali A.H."/>
            <person name="Beenen H.G."/>
            <person name="Chettri P."/>
            <person name="Cox M.P."/>
            <person name="Datema E."/>
            <person name="de Vries R.P."/>
            <person name="Dhillon B."/>
            <person name="Ganley A.R."/>
            <person name="Griffiths S.A."/>
            <person name="Guo Y."/>
            <person name="Hamelin R.C."/>
            <person name="Henrissat B."/>
            <person name="Kabir M.S."/>
            <person name="Jashni M.K."/>
            <person name="Kema G."/>
            <person name="Klaubauf S."/>
            <person name="Lapidus A."/>
            <person name="Levasseur A."/>
            <person name="Lindquist E."/>
            <person name="Mehrabi R."/>
            <person name="Ohm R.A."/>
            <person name="Owen T.J."/>
            <person name="Salamov A."/>
            <person name="Schwelm A."/>
            <person name="Schijlen E."/>
            <person name="Sun H."/>
            <person name="van den Burg H.A."/>
            <person name="van Ham R.C.H.J."/>
            <person name="Zhang S."/>
            <person name="Goodwin S.B."/>
            <person name="Grigoriev I.V."/>
            <person name="Collemare J."/>
            <person name="Bradshaw R.E."/>
        </authorList>
    </citation>
    <scope>NUCLEOTIDE SEQUENCE [LARGE SCALE GENOMIC DNA]</scope>
    <source>
        <strain evidence="6">NZE10 / CBS 128990</strain>
    </source>
</reference>
<dbReference type="GO" id="GO:0005634">
    <property type="term" value="C:nucleus"/>
    <property type="evidence" value="ECO:0007669"/>
    <property type="project" value="TreeGrafter"/>
</dbReference>
<dbReference type="Gene3D" id="1.10.720.30">
    <property type="entry name" value="SAP domain"/>
    <property type="match status" value="1"/>
</dbReference>
<feature type="region of interest" description="Disordered" evidence="3">
    <location>
        <begin position="36"/>
        <end position="131"/>
    </location>
</feature>
<dbReference type="Pfam" id="PF18592">
    <property type="entry name" value="Tho1_MOS11_C"/>
    <property type="match status" value="1"/>
</dbReference>
<dbReference type="InterPro" id="IPR003034">
    <property type="entry name" value="SAP_dom"/>
</dbReference>
<name>N1Q215_DOTSN</name>
<dbReference type="Pfam" id="PF02037">
    <property type="entry name" value="SAP"/>
    <property type="match status" value="1"/>
</dbReference>
<accession>N1Q215</accession>
<evidence type="ECO:0000256" key="2">
    <source>
        <dbReference type="ARBA" id="ARBA00046328"/>
    </source>
</evidence>
<dbReference type="STRING" id="675120.N1Q215"/>
<dbReference type="InterPro" id="IPR036361">
    <property type="entry name" value="SAP_dom_sf"/>
</dbReference>
<organism evidence="5 6">
    <name type="scientific">Dothistroma septosporum (strain NZE10 / CBS 128990)</name>
    <name type="common">Red band needle blight fungus</name>
    <name type="synonym">Mycosphaerella pini</name>
    <dbReference type="NCBI Taxonomy" id="675120"/>
    <lineage>
        <taxon>Eukaryota</taxon>
        <taxon>Fungi</taxon>
        <taxon>Dikarya</taxon>
        <taxon>Ascomycota</taxon>
        <taxon>Pezizomycotina</taxon>
        <taxon>Dothideomycetes</taxon>
        <taxon>Dothideomycetidae</taxon>
        <taxon>Mycosphaerellales</taxon>
        <taxon>Mycosphaerellaceae</taxon>
        <taxon>Dothistroma</taxon>
    </lineage>
</organism>
<proteinExistence type="inferred from homology"/>
<dbReference type="InterPro" id="IPR052240">
    <property type="entry name" value="SAP_domain_ribonucleoprotein"/>
</dbReference>
<evidence type="ECO:0000256" key="1">
    <source>
        <dbReference type="ARBA" id="ARBA00022553"/>
    </source>
</evidence>
<dbReference type="OMA" id="WSEKDNA"/>
<feature type="compositionally biased region" description="Basic residues" evidence="3">
    <location>
        <begin position="200"/>
        <end position="209"/>
    </location>
</feature>
<dbReference type="PANTHER" id="PTHR46551">
    <property type="entry name" value="SAP DOMAIN-CONTAINING RIBONUCLEOPROTEIN"/>
    <property type="match status" value="1"/>
</dbReference>
<dbReference type="SMART" id="SM00513">
    <property type="entry name" value="SAP"/>
    <property type="match status" value="1"/>
</dbReference>
<dbReference type="HOGENOM" id="CLU_063282_0_0_1"/>
<evidence type="ECO:0000259" key="4">
    <source>
        <dbReference type="PROSITE" id="PS50800"/>
    </source>
</evidence>
<evidence type="ECO:0000256" key="3">
    <source>
        <dbReference type="SAM" id="MobiDB-lite"/>
    </source>
</evidence>
<keyword evidence="1" id="KW-0597">Phosphoprotein</keyword>
<dbReference type="AlphaFoldDB" id="N1Q215"/>
<feature type="compositionally biased region" description="Basic and acidic residues" evidence="3">
    <location>
        <begin position="218"/>
        <end position="227"/>
    </location>
</feature>
<comment type="similarity">
    <text evidence="2">Belongs to the SAP domain-containing ribonucleoprotein family.</text>
</comment>
<sequence length="253" mass="27351">MVDYSKKKNDELATLCKERGLPHTGKKADLVKRLEDYDAKQSSGPAAAAPSKPDDQIDWDEEPSTETAKAATTEPAANAIAAGGLGQVSNPQAVPNQEPAIDPARTDDLSVAPPEDTAEVKPTSTMPDRTVDEELEKLKKRAEKFGNPPEMLENIKKMERAKKFGVEGDSGLGMLNQALSTDKPYGKRGREGAENDGGIRKRSKVRPVKKGGGGAGEAKPKREETEHNNGGYPSWMTNKDREAAERRKAKFAA</sequence>
<evidence type="ECO:0000313" key="6">
    <source>
        <dbReference type="Proteomes" id="UP000016933"/>
    </source>
</evidence>
<keyword evidence="6" id="KW-1185">Reference proteome</keyword>
<dbReference type="SUPFAM" id="SSF68906">
    <property type="entry name" value="SAP domain"/>
    <property type="match status" value="1"/>
</dbReference>
<feature type="compositionally biased region" description="Low complexity" evidence="3">
    <location>
        <begin position="40"/>
        <end position="51"/>
    </location>
</feature>
<dbReference type="InterPro" id="IPR040746">
    <property type="entry name" value="THO1_MOS11_C"/>
</dbReference>
<feature type="domain" description="SAP" evidence="4">
    <location>
        <begin position="4"/>
        <end position="38"/>
    </location>
</feature>
<evidence type="ECO:0000313" key="5">
    <source>
        <dbReference type="EMBL" id="EME48675.1"/>
    </source>
</evidence>
<dbReference type="EMBL" id="KB446535">
    <property type="protein sequence ID" value="EME48675.1"/>
    <property type="molecule type" value="Genomic_DNA"/>
</dbReference>
<dbReference type="GO" id="GO:0016973">
    <property type="term" value="P:poly(A)+ mRNA export from nucleus"/>
    <property type="evidence" value="ECO:0007669"/>
    <property type="project" value="TreeGrafter"/>
</dbReference>
<protein>
    <recommendedName>
        <fullName evidence="4">SAP domain-containing protein</fullName>
    </recommendedName>
</protein>
<dbReference type="PROSITE" id="PS50800">
    <property type="entry name" value="SAP"/>
    <property type="match status" value="1"/>
</dbReference>